<dbReference type="PATRIC" id="fig|159743.3.peg.3681"/>
<reference evidence="8 9" key="1">
    <citation type="submission" date="2014-11" db="EMBL/GenBank/DDBJ databases">
        <title>Draft Genome Sequences of Paenibacillus polymyxa NRRL B-30509 and Paenibacillus terrae NRRL B-30644, Strains from a Poultry Environment that Produce Tridecaptin A and Paenicidins.</title>
        <authorList>
            <person name="van Belkum M.J."/>
            <person name="Lohans C.T."/>
            <person name="Vederas J.C."/>
        </authorList>
    </citation>
    <scope>NUCLEOTIDE SEQUENCE [LARGE SCALE GENOMIC DNA]</scope>
    <source>
        <strain evidence="8 9">NRRL B-30644</strain>
    </source>
</reference>
<dbReference type="RefSeq" id="WP_044647192.1">
    <property type="nucleotide sequence ID" value="NZ_JTHP01000034.1"/>
</dbReference>
<accession>A0A0D7WZ46</accession>
<comment type="caution">
    <text evidence="8">The sequence shown here is derived from an EMBL/GenBank/DDBJ whole genome shotgun (WGS) entry which is preliminary data.</text>
</comment>
<dbReference type="PANTHER" id="PTHR32125">
    <property type="entry name" value="2-C-METHYL-D-ERYTHRITOL 4-PHOSPHATE CYTIDYLYLTRANSFERASE, CHLOROPLASTIC"/>
    <property type="match status" value="1"/>
</dbReference>
<dbReference type="InterPro" id="IPR050088">
    <property type="entry name" value="IspD/TarI_cytidylyltransf_bact"/>
</dbReference>
<evidence type="ECO:0000256" key="5">
    <source>
        <dbReference type="ARBA" id="ARBA00022695"/>
    </source>
</evidence>
<dbReference type="NCBIfam" id="TIGR00453">
    <property type="entry name" value="ispD"/>
    <property type="match status" value="1"/>
</dbReference>
<evidence type="ECO:0000256" key="6">
    <source>
        <dbReference type="ARBA" id="ARBA00023229"/>
    </source>
</evidence>
<feature type="site" description="Transition state stabilizer" evidence="7">
    <location>
        <position position="24"/>
    </location>
</feature>
<comment type="similarity">
    <text evidence="3 7">Belongs to the IspD/TarI cytidylyltransferase family. IspD subfamily.</text>
</comment>
<dbReference type="SUPFAM" id="SSF53448">
    <property type="entry name" value="Nucleotide-diphospho-sugar transferases"/>
    <property type="match status" value="1"/>
</dbReference>
<feature type="site" description="Positions MEP for the nucleophilic attack" evidence="7">
    <location>
        <position position="154"/>
    </location>
</feature>
<dbReference type="AlphaFoldDB" id="A0A0D7WZ46"/>
<dbReference type="EC" id="2.7.7.60" evidence="7"/>
<keyword evidence="4 7" id="KW-0808">Transferase</keyword>
<feature type="site" description="Transition state stabilizer" evidence="7">
    <location>
        <position position="17"/>
    </location>
</feature>
<dbReference type="PANTHER" id="PTHR32125:SF4">
    <property type="entry name" value="2-C-METHYL-D-ERYTHRITOL 4-PHOSPHATE CYTIDYLYLTRANSFERASE, CHLOROPLASTIC"/>
    <property type="match status" value="1"/>
</dbReference>
<comment type="function">
    <text evidence="7">Catalyzes the formation of 4-diphosphocytidyl-2-C-methyl-D-erythritol from CTP and 2-C-methyl-D-erythritol 4-phosphate (MEP).</text>
</comment>
<dbReference type="HAMAP" id="MF_00108">
    <property type="entry name" value="IspD"/>
    <property type="match status" value="1"/>
</dbReference>
<dbReference type="Gene3D" id="3.90.550.10">
    <property type="entry name" value="Spore Coat Polysaccharide Biosynthesis Protein SpsA, Chain A"/>
    <property type="match status" value="1"/>
</dbReference>
<evidence type="ECO:0000256" key="2">
    <source>
        <dbReference type="ARBA" id="ARBA00004787"/>
    </source>
</evidence>
<proteinExistence type="inferred from homology"/>
<keyword evidence="9" id="KW-1185">Reference proteome</keyword>
<dbReference type="GO" id="GO:0019288">
    <property type="term" value="P:isopentenyl diphosphate biosynthetic process, methylerythritol 4-phosphate pathway"/>
    <property type="evidence" value="ECO:0007669"/>
    <property type="project" value="UniProtKB-UniRule"/>
</dbReference>
<evidence type="ECO:0000313" key="9">
    <source>
        <dbReference type="Proteomes" id="UP000032534"/>
    </source>
</evidence>
<keyword evidence="6 7" id="KW-0414">Isoprene biosynthesis</keyword>
<evidence type="ECO:0000256" key="1">
    <source>
        <dbReference type="ARBA" id="ARBA00001282"/>
    </source>
</evidence>
<evidence type="ECO:0000313" key="8">
    <source>
        <dbReference type="EMBL" id="KJD44466.1"/>
    </source>
</evidence>
<gene>
    <name evidence="7" type="primary">ispD</name>
    <name evidence="8" type="ORF">QD47_16565</name>
</gene>
<keyword evidence="5 7" id="KW-0548">Nucleotidyltransferase</keyword>
<feature type="site" description="Positions MEP for the nucleophilic attack" evidence="7">
    <location>
        <position position="210"/>
    </location>
</feature>
<dbReference type="Pfam" id="PF01128">
    <property type="entry name" value="IspD"/>
    <property type="match status" value="1"/>
</dbReference>
<protein>
    <recommendedName>
        <fullName evidence="7">2-C-methyl-D-erythritol 4-phosphate cytidylyltransferase</fullName>
        <ecNumber evidence="7">2.7.7.60</ecNumber>
    </recommendedName>
    <alternativeName>
        <fullName evidence="7">4-diphosphocytidyl-2C-methyl-D-erythritol synthase</fullName>
    </alternativeName>
    <alternativeName>
        <fullName evidence="7">MEP cytidylyltransferase</fullName>
        <shortName evidence="7">MCT</shortName>
    </alternativeName>
</protein>
<dbReference type="EMBL" id="JTHP01000034">
    <property type="protein sequence ID" value="KJD44466.1"/>
    <property type="molecule type" value="Genomic_DNA"/>
</dbReference>
<organism evidence="8 9">
    <name type="scientific">Paenibacillus terrae</name>
    <dbReference type="NCBI Taxonomy" id="159743"/>
    <lineage>
        <taxon>Bacteria</taxon>
        <taxon>Bacillati</taxon>
        <taxon>Bacillota</taxon>
        <taxon>Bacilli</taxon>
        <taxon>Bacillales</taxon>
        <taxon>Paenibacillaceae</taxon>
        <taxon>Paenibacillus</taxon>
    </lineage>
</organism>
<evidence type="ECO:0000256" key="3">
    <source>
        <dbReference type="ARBA" id="ARBA00009789"/>
    </source>
</evidence>
<comment type="catalytic activity">
    <reaction evidence="1 7">
        <text>2-C-methyl-D-erythritol 4-phosphate + CTP + H(+) = 4-CDP-2-C-methyl-D-erythritol + diphosphate</text>
        <dbReference type="Rhea" id="RHEA:13429"/>
        <dbReference type="ChEBI" id="CHEBI:15378"/>
        <dbReference type="ChEBI" id="CHEBI:33019"/>
        <dbReference type="ChEBI" id="CHEBI:37563"/>
        <dbReference type="ChEBI" id="CHEBI:57823"/>
        <dbReference type="ChEBI" id="CHEBI:58262"/>
        <dbReference type="EC" id="2.7.7.60"/>
    </reaction>
</comment>
<dbReference type="CDD" id="cd02516">
    <property type="entry name" value="CDP-ME_synthetase"/>
    <property type="match status" value="1"/>
</dbReference>
<dbReference type="InterPro" id="IPR034683">
    <property type="entry name" value="IspD/TarI"/>
</dbReference>
<dbReference type="UniPathway" id="UPA00056">
    <property type="reaction ID" value="UER00093"/>
</dbReference>
<dbReference type="FunFam" id="3.90.550.10:FF:000003">
    <property type="entry name" value="2-C-methyl-D-erythritol 4-phosphate cytidylyltransferase"/>
    <property type="match status" value="1"/>
</dbReference>
<dbReference type="Proteomes" id="UP000032534">
    <property type="component" value="Unassembled WGS sequence"/>
</dbReference>
<dbReference type="GO" id="GO:0050518">
    <property type="term" value="F:2-C-methyl-D-erythritol 4-phosphate cytidylyltransferase activity"/>
    <property type="evidence" value="ECO:0007669"/>
    <property type="project" value="UniProtKB-UniRule"/>
</dbReference>
<comment type="pathway">
    <text evidence="2 7">Isoprenoid biosynthesis; isopentenyl diphosphate biosynthesis via DXP pathway; isopentenyl diphosphate from 1-deoxy-D-xylulose 5-phosphate: step 2/6.</text>
</comment>
<dbReference type="InterPro" id="IPR029044">
    <property type="entry name" value="Nucleotide-diphossugar_trans"/>
</dbReference>
<dbReference type="OrthoDB" id="9806837at2"/>
<name>A0A0D7WZ46_9BACL</name>
<dbReference type="PROSITE" id="PS01295">
    <property type="entry name" value="ISPD"/>
    <property type="match status" value="1"/>
</dbReference>
<dbReference type="InterPro" id="IPR001228">
    <property type="entry name" value="IspD"/>
</dbReference>
<sequence>MNNRVGVVIVAAGRGSRMGTPESKQFLLLRDKPIFIHTLEIFAAMPEVDEMVMVTGAEDVERCQEWIRQYRIGKDVRVVAGGSERQHSVYRGLSHLQADWVMVHDGVRPLIQPELVRSCLETAMRTGASVAAVPVKDTVKQVNGDGIITATPDRRSLWSIQTPQTFRLSDLLRAYEKADQEGFLGTDDSMLVERLGIPVTVVQGSYKNIKITTPEDLDMAELWVKTEGEDIR</sequence>
<evidence type="ECO:0000256" key="7">
    <source>
        <dbReference type="HAMAP-Rule" id="MF_00108"/>
    </source>
</evidence>
<evidence type="ECO:0000256" key="4">
    <source>
        <dbReference type="ARBA" id="ARBA00022679"/>
    </source>
</evidence>
<dbReference type="InterPro" id="IPR018294">
    <property type="entry name" value="ISPD_synthase_CS"/>
</dbReference>